<feature type="compositionally biased region" description="Pro residues" evidence="3">
    <location>
        <begin position="845"/>
        <end position="857"/>
    </location>
</feature>
<dbReference type="Gene3D" id="2.60.40.150">
    <property type="entry name" value="C2 domain"/>
    <property type="match status" value="1"/>
</dbReference>
<sequence length="1698" mass="177984">MPPVHYTSTPTRATLAGSPTPSAAGASAGTPVSATAGTPMSAAAGHAAGFAANAARAAMPGGIASPQPMPSPLLVAAGSPGTAAAARAGGSSSPALLNTARWPGTRDRAAAMPGSSIPSPNAAPDAPAAAGGCRPPPPPPEWAARLRQRHGAVVSPPSPGSGASRSAREASSVNVVAAAPHPLLTNGVVYHAVMFISRYVPAVGLYWVTLRGHLHHLPVPWQRALNAVNHKSPFILLAFLFSPRLFLLTGLVGLAFVGGYLWSLGIPALRHPASTLDSQTAYHQQLARWAQRFDPDWPLDGTDSAALQTLDHPDLSALEPETAAALQHFVGLIVRDYVHSWFARINYSGVPEFPLACEGALQDMLLRLGQALGRVETASTLLPVVQILIVHIREYRAFEASAQTLQDYLATHAMSSFALHMDDQAIYSHLRHLAYLLARRTLPENEVKSTVILSFIKEVLGTSLLSTLVNTIADPDWINRLIIKLVKAHAAKSATTAQQAAALAAAAGGVGVGAAGVSSQALTLEERRRRKGYSTAASQIYIKVLEARRLPITQSSGLYCNLFCGKDQDRTAKVNGESNPFWMEEFEFDWLQSPDGRPTDGGSGGGGGDGTPLADNDRVDGIVIDVMDSKTFRDEIIGSAYVSTRELVANKFTKGWYRLDTSESRYAEAATTAEIHLEMILISTAVPDDTLLAADAMVDSRITALQAAPSTASPSTPAPAAAALTHGTVSRPEATASAAASTTTSASTIANRRPAVPPRAPETPAQPPLTIQNVFSQPDALHQLIAYLKPMNEHALIHMYITLDNFRQTASAPTTSHESLMTTAASILDTFFGAAPTNDVAATPTSPPPPPPPPPAGPLGQPLAGANVIRSNTAIVTLAGLVRSQLKEGHVHRDTFRKIQGKIYGLLQQRWDGFAASPFFPKPPTVAQPALPARAPAAAAHAAAPPPPPARPPPAHGADAAATPPPSKPSLQPLSLADRATALGSQARDHADTRSAADASEPDVLGSLETASALARAQETGDRQFMFTAVATLREQLMVVDSAMEEAQSSKQIKALAATKISLHTQIEQLLDLIAEAEEAELAAQQRQQAGGRVPPALHLHHVHVKVHDAGGSGFFEVPLPKDAANTSVFSRQTKVFPKADYIVQVEKADGSAQGWVITKTYQDFYQLNEQMRAVFPKVDKMAFPVPAARIPRQPHAVMAVDVAEALANELGKWINVLVTDGLLAQSPMLVDFMRPENFSQEEETDALRAIDSAAAPVSQNKMLGAFRNAGSVLRKVAVAPQKAAFMVVSGVETAAGGIAAGMQAGFTAAVGSGTPTPTLTGGTTAHPNDPYTAAALRKASTASAMADMSPSGLPSASSLGGLAATALASPAPSYAVMDATDRGSAPLGAAPMVLPYAEHGPATGGTLASPAVGSPAVGSPAASRPPDHPRGSGAGGSQGMETPRAMLASAQTSALVLAAPAGGAGGVHDAEMEAAFGPRATSATTSGLPAAANDPGRTAPAGDAPKRVLSDQETEIILECLFGAIEEVFHLSDPNQWIRQKGLHILKGLLRRNYGSAIAGALQRAVEDARSEAKARDYLTQLMTMFWPGDTWYHEVAREAAREALGASATPEQVEAMARPVRTETQMADTKLEAKQLWVYGNIPGVETVQRVVGKTNTTVGMTRLFNMLQQRDLNRHLLCCVLESLVKNIVHADDPA</sequence>
<feature type="coiled-coil region" evidence="2">
    <location>
        <begin position="1060"/>
        <end position="1087"/>
    </location>
</feature>
<dbReference type="InterPro" id="IPR036305">
    <property type="entry name" value="RGS_sf"/>
</dbReference>
<feature type="domain" description="C2" evidence="4">
    <location>
        <begin position="518"/>
        <end position="657"/>
    </location>
</feature>
<evidence type="ECO:0000256" key="2">
    <source>
        <dbReference type="SAM" id="Coils"/>
    </source>
</evidence>
<evidence type="ECO:0000256" key="3">
    <source>
        <dbReference type="SAM" id="MobiDB-lite"/>
    </source>
</evidence>
<feature type="compositionally biased region" description="Low complexity" evidence="3">
    <location>
        <begin position="16"/>
        <end position="33"/>
    </location>
</feature>
<dbReference type="InterPro" id="IPR013937">
    <property type="entry name" value="Sorting_nexin_C"/>
</dbReference>
<evidence type="ECO:0000259" key="6">
    <source>
        <dbReference type="PROSITE" id="PS51207"/>
    </source>
</evidence>
<feature type="region of interest" description="Disordered" evidence="3">
    <location>
        <begin position="593"/>
        <end position="614"/>
    </location>
</feature>
<evidence type="ECO:0008006" key="9">
    <source>
        <dbReference type="Google" id="ProtNLM"/>
    </source>
</evidence>
<dbReference type="PANTHER" id="PTHR22775:SF3">
    <property type="entry name" value="SORTING NEXIN-13"/>
    <property type="match status" value="1"/>
</dbReference>
<feature type="region of interest" description="Disordered" evidence="3">
    <location>
        <begin position="708"/>
        <end position="765"/>
    </location>
</feature>
<dbReference type="Pfam" id="PF00787">
    <property type="entry name" value="PX"/>
    <property type="match status" value="1"/>
</dbReference>
<dbReference type="SMART" id="SM00239">
    <property type="entry name" value="C2"/>
    <property type="match status" value="1"/>
</dbReference>
<feature type="region of interest" description="Disordered" evidence="3">
    <location>
        <begin position="106"/>
        <end position="143"/>
    </location>
</feature>
<evidence type="ECO:0000313" key="7">
    <source>
        <dbReference type="EMBL" id="RKP03320.1"/>
    </source>
</evidence>
<feature type="compositionally biased region" description="Gly residues" evidence="3">
    <location>
        <begin position="599"/>
        <end position="610"/>
    </location>
</feature>
<feature type="compositionally biased region" description="Low complexity" evidence="3">
    <location>
        <begin position="734"/>
        <end position="754"/>
    </location>
</feature>
<feature type="domain" description="PXA" evidence="6">
    <location>
        <begin position="319"/>
        <end position="490"/>
    </location>
</feature>
<dbReference type="SMART" id="SM00313">
    <property type="entry name" value="PXA"/>
    <property type="match status" value="1"/>
</dbReference>
<dbReference type="Gene3D" id="3.30.1520.10">
    <property type="entry name" value="Phox-like domain"/>
    <property type="match status" value="1"/>
</dbReference>
<name>A0A4P9XDS8_9FUNG</name>
<dbReference type="PROSITE" id="PS50195">
    <property type="entry name" value="PX"/>
    <property type="match status" value="1"/>
</dbReference>
<feature type="compositionally biased region" description="Pro residues" evidence="3">
    <location>
        <begin position="755"/>
        <end position="765"/>
    </location>
</feature>
<accession>A0A4P9XDS8</accession>
<keyword evidence="2" id="KW-0175">Coiled coil</keyword>
<organism evidence="7 8">
    <name type="scientific">Caulochytrium protostelioides</name>
    <dbReference type="NCBI Taxonomy" id="1555241"/>
    <lineage>
        <taxon>Eukaryota</taxon>
        <taxon>Fungi</taxon>
        <taxon>Fungi incertae sedis</taxon>
        <taxon>Chytridiomycota</taxon>
        <taxon>Chytridiomycota incertae sedis</taxon>
        <taxon>Chytridiomycetes</taxon>
        <taxon>Caulochytriales</taxon>
        <taxon>Caulochytriaceae</taxon>
        <taxon>Caulochytrium</taxon>
    </lineage>
</organism>
<dbReference type="STRING" id="1555241.A0A4P9XDS8"/>
<feature type="compositionally biased region" description="Pro residues" evidence="3">
    <location>
        <begin position="944"/>
        <end position="955"/>
    </location>
</feature>
<dbReference type="PROSITE" id="PS50004">
    <property type="entry name" value="C2"/>
    <property type="match status" value="1"/>
</dbReference>
<dbReference type="CDD" id="cd06093">
    <property type="entry name" value="PX_domain"/>
    <property type="match status" value="1"/>
</dbReference>
<dbReference type="PANTHER" id="PTHR22775">
    <property type="entry name" value="SORTING NEXIN"/>
    <property type="match status" value="1"/>
</dbReference>
<dbReference type="PROSITE" id="PS51207">
    <property type="entry name" value="PXA"/>
    <property type="match status" value="1"/>
</dbReference>
<dbReference type="Pfam" id="PF00168">
    <property type="entry name" value="C2"/>
    <property type="match status" value="2"/>
</dbReference>
<feature type="domain" description="PX" evidence="5">
    <location>
        <begin position="1120"/>
        <end position="1241"/>
    </location>
</feature>
<comment type="similarity">
    <text evidence="1">Belongs to the sorting nexin family.</text>
</comment>
<feature type="region of interest" description="Disordered" evidence="3">
    <location>
        <begin position="984"/>
        <end position="1003"/>
    </location>
</feature>
<dbReference type="InterPro" id="IPR001683">
    <property type="entry name" value="PX_dom"/>
</dbReference>
<keyword evidence="8" id="KW-1185">Reference proteome</keyword>
<dbReference type="SUPFAM" id="SSF64268">
    <property type="entry name" value="PX domain"/>
    <property type="match status" value="1"/>
</dbReference>
<dbReference type="InterPro" id="IPR035892">
    <property type="entry name" value="C2_domain_sf"/>
</dbReference>
<feature type="compositionally biased region" description="Polar residues" evidence="3">
    <location>
        <begin position="1"/>
        <end position="12"/>
    </location>
</feature>
<feature type="region of interest" description="Disordered" evidence="3">
    <location>
        <begin position="148"/>
        <end position="167"/>
    </location>
</feature>
<feature type="region of interest" description="Disordered" evidence="3">
    <location>
        <begin position="836"/>
        <end position="864"/>
    </location>
</feature>
<feature type="region of interest" description="Disordered" evidence="3">
    <location>
        <begin position="925"/>
        <end position="973"/>
    </location>
</feature>
<dbReference type="CDD" id="cd00030">
    <property type="entry name" value="C2"/>
    <property type="match status" value="1"/>
</dbReference>
<dbReference type="SUPFAM" id="SSF48097">
    <property type="entry name" value="Regulator of G-protein signaling, RGS"/>
    <property type="match status" value="1"/>
</dbReference>
<dbReference type="OrthoDB" id="120967at2759"/>
<feature type="region of interest" description="Disordered" evidence="3">
    <location>
        <begin position="1405"/>
        <end position="1442"/>
    </location>
</feature>
<dbReference type="Pfam" id="PF08628">
    <property type="entry name" value="Nexin_C"/>
    <property type="match status" value="1"/>
</dbReference>
<dbReference type="SUPFAM" id="SSF49562">
    <property type="entry name" value="C2 domain (Calcium/lipid-binding domain, CaLB)"/>
    <property type="match status" value="1"/>
</dbReference>
<evidence type="ECO:0000259" key="4">
    <source>
        <dbReference type="PROSITE" id="PS50004"/>
    </source>
</evidence>
<dbReference type="EMBL" id="ML014125">
    <property type="protein sequence ID" value="RKP03320.1"/>
    <property type="molecule type" value="Genomic_DNA"/>
</dbReference>
<evidence type="ECO:0000313" key="8">
    <source>
        <dbReference type="Proteomes" id="UP000274922"/>
    </source>
</evidence>
<feature type="region of interest" description="Disordered" evidence="3">
    <location>
        <begin position="1480"/>
        <end position="1507"/>
    </location>
</feature>
<dbReference type="InterPro" id="IPR036871">
    <property type="entry name" value="PX_dom_sf"/>
</dbReference>
<dbReference type="Proteomes" id="UP000274922">
    <property type="component" value="Unassembled WGS sequence"/>
</dbReference>
<protein>
    <recommendedName>
        <fullName evidence="9">PXA domain-containing protein</fullName>
    </recommendedName>
</protein>
<dbReference type="InterPro" id="IPR003114">
    <property type="entry name" value="Phox_assoc"/>
</dbReference>
<dbReference type="GO" id="GO:0035091">
    <property type="term" value="F:phosphatidylinositol binding"/>
    <property type="evidence" value="ECO:0007669"/>
    <property type="project" value="InterPro"/>
</dbReference>
<evidence type="ECO:0000256" key="1">
    <source>
        <dbReference type="ARBA" id="ARBA00010883"/>
    </source>
</evidence>
<evidence type="ECO:0000259" key="5">
    <source>
        <dbReference type="PROSITE" id="PS50195"/>
    </source>
</evidence>
<reference evidence="8" key="1">
    <citation type="journal article" date="2018" name="Nat. Microbiol.">
        <title>Leveraging single-cell genomics to expand the fungal tree of life.</title>
        <authorList>
            <person name="Ahrendt S.R."/>
            <person name="Quandt C.A."/>
            <person name="Ciobanu D."/>
            <person name="Clum A."/>
            <person name="Salamov A."/>
            <person name="Andreopoulos B."/>
            <person name="Cheng J.F."/>
            <person name="Woyke T."/>
            <person name="Pelin A."/>
            <person name="Henrissat B."/>
            <person name="Reynolds N.K."/>
            <person name="Benny G.L."/>
            <person name="Smith M.E."/>
            <person name="James T.Y."/>
            <person name="Grigoriev I.V."/>
        </authorList>
    </citation>
    <scope>NUCLEOTIDE SEQUENCE [LARGE SCALE GENOMIC DNA]</scope>
    <source>
        <strain evidence="8">ATCC 52028</strain>
    </source>
</reference>
<feature type="region of interest" description="Disordered" evidence="3">
    <location>
        <begin position="1"/>
        <end position="33"/>
    </location>
</feature>
<dbReference type="InterPro" id="IPR000008">
    <property type="entry name" value="C2_dom"/>
</dbReference>
<gene>
    <name evidence="7" type="ORF">CXG81DRAFT_17169</name>
</gene>
<feature type="compositionally biased region" description="Low complexity" evidence="3">
    <location>
        <begin position="152"/>
        <end position="167"/>
    </location>
</feature>
<proteinExistence type="inferred from homology"/>
<feature type="compositionally biased region" description="Low complexity" evidence="3">
    <location>
        <begin position="118"/>
        <end position="133"/>
    </location>
</feature>
<dbReference type="Pfam" id="PF02194">
    <property type="entry name" value="PXA"/>
    <property type="match status" value="1"/>
</dbReference>
<feature type="compositionally biased region" description="Low complexity" evidence="3">
    <location>
        <begin position="708"/>
        <end position="725"/>
    </location>
</feature>
<feature type="compositionally biased region" description="Low complexity" evidence="3">
    <location>
        <begin position="927"/>
        <end position="943"/>
    </location>
</feature>